<dbReference type="EMBL" id="BKCJ011873160">
    <property type="protein sequence ID" value="GFD60075.1"/>
    <property type="molecule type" value="Genomic_DNA"/>
</dbReference>
<reference evidence="1" key="1">
    <citation type="journal article" date="2019" name="Sci. Rep.">
        <title>Draft genome of Tanacetum cinerariifolium, the natural source of mosquito coil.</title>
        <authorList>
            <person name="Yamashiro T."/>
            <person name="Shiraishi A."/>
            <person name="Satake H."/>
            <person name="Nakayama K."/>
        </authorList>
    </citation>
    <scope>NUCLEOTIDE SEQUENCE</scope>
</reference>
<evidence type="ECO:0000313" key="1">
    <source>
        <dbReference type="EMBL" id="GFD60075.1"/>
    </source>
</evidence>
<comment type="caution">
    <text evidence="1">The sequence shown here is derived from an EMBL/GenBank/DDBJ whole genome shotgun (WGS) entry which is preliminary data.</text>
</comment>
<organism evidence="1">
    <name type="scientific">Tanacetum cinerariifolium</name>
    <name type="common">Dalmatian daisy</name>
    <name type="synonym">Chrysanthemum cinerariifolium</name>
    <dbReference type="NCBI Taxonomy" id="118510"/>
    <lineage>
        <taxon>Eukaryota</taxon>
        <taxon>Viridiplantae</taxon>
        <taxon>Streptophyta</taxon>
        <taxon>Embryophyta</taxon>
        <taxon>Tracheophyta</taxon>
        <taxon>Spermatophyta</taxon>
        <taxon>Magnoliopsida</taxon>
        <taxon>eudicotyledons</taxon>
        <taxon>Gunneridae</taxon>
        <taxon>Pentapetalae</taxon>
        <taxon>asterids</taxon>
        <taxon>campanulids</taxon>
        <taxon>Asterales</taxon>
        <taxon>Asteraceae</taxon>
        <taxon>Asteroideae</taxon>
        <taxon>Anthemideae</taxon>
        <taxon>Anthemidinae</taxon>
        <taxon>Tanacetum</taxon>
    </lineage>
</organism>
<proteinExistence type="predicted"/>
<sequence length="81" mass="10247">RKRIRELELQREMRKETESRYVVREDVNEEEEYPSFDSYPWSFEPIYPDFFWEDEPRFEEDEVDIDEGECLFLEQAFRWIP</sequence>
<feature type="non-terminal residue" evidence="1">
    <location>
        <position position="1"/>
    </location>
</feature>
<accession>A0A699XJG8</accession>
<name>A0A699XJG8_TANCI</name>
<feature type="non-terminal residue" evidence="1">
    <location>
        <position position="81"/>
    </location>
</feature>
<protein>
    <submittedName>
        <fullName evidence="1">Uncharacterized protein</fullName>
    </submittedName>
</protein>
<dbReference type="AlphaFoldDB" id="A0A699XJG8"/>
<gene>
    <name evidence="1" type="ORF">Tci_932044</name>
</gene>